<name>A0ABV7CHA7_9GAMM</name>
<dbReference type="CDD" id="cd00808">
    <property type="entry name" value="GluRS_core"/>
    <property type="match status" value="1"/>
</dbReference>
<feature type="domain" description="Glutamyl/glutaminyl-tRNA synthetase class Ib catalytic" evidence="8">
    <location>
        <begin position="3"/>
        <end position="319"/>
    </location>
</feature>
<comment type="similarity">
    <text evidence="1 7">Belongs to the class-I aminoacyl-tRNA synthetase family. Glutamate--tRNA ligase type 1 subfamily.</text>
</comment>
<keyword evidence="7" id="KW-0963">Cytoplasm</keyword>
<dbReference type="InterPro" id="IPR049940">
    <property type="entry name" value="GluQ/Sye"/>
</dbReference>
<dbReference type="InterPro" id="IPR008925">
    <property type="entry name" value="aa_tRNA-synth_I_cd-bd_sf"/>
</dbReference>
<dbReference type="SUPFAM" id="SSF48163">
    <property type="entry name" value="An anticodon-binding domain of class I aminoacyl-tRNA synthetases"/>
    <property type="match status" value="1"/>
</dbReference>
<keyword evidence="5 7" id="KW-0648">Protein biosynthesis</keyword>
<comment type="subunit">
    <text evidence="7">Monomer.</text>
</comment>
<dbReference type="InterPro" id="IPR020058">
    <property type="entry name" value="Glu/Gln-tRNA-synth_Ib_cat-dom"/>
</dbReference>
<comment type="caution">
    <text evidence="10">The sequence shown here is derived from an EMBL/GenBank/DDBJ whole genome shotgun (WGS) entry which is preliminary data.</text>
</comment>
<dbReference type="PANTHER" id="PTHR43311">
    <property type="entry name" value="GLUTAMATE--TRNA LIGASE"/>
    <property type="match status" value="1"/>
</dbReference>
<dbReference type="InterPro" id="IPR033910">
    <property type="entry name" value="GluRS_core"/>
</dbReference>
<feature type="binding site" evidence="7">
    <location>
        <position position="253"/>
    </location>
    <ligand>
        <name>ATP</name>
        <dbReference type="ChEBI" id="CHEBI:30616"/>
    </ligand>
</feature>
<comment type="catalytic activity">
    <reaction evidence="7">
        <text>tRNA(Glu) + L-glutamate + ATP = L-glutamyl-tRNA(Glu) + AMP + diphosphate</text>
        <dbReference type="Rhea" id="RHEA:23540"/>
        <dbReference type="Rhea" id="RHEA-COMP:9663"/>
        <dbReference type="Rhea" id="RHEA-COMP:9680"/>
        <dbReference type="ChEBI" id="CHEBI:29985"/>
        <dbReference type="ChEBI" id="CHEBI:30616"/>
        <dbReference type="ChEBI" id="CHEBI:33019"/>
        <dbReference type="ChEBI" id="CHEBI:78442"/>
        <dbReference type="ChEBI" id="CHEBI:78520"/>
        <dbReference type="ChEBI" id="CHEBI:456215"/>
        <dbReference type="EC" id="6.1.1.17"/>
    </reaction>
</comment>
<dbReference type="Gene3D" id="3.40.50.620">
    <property type="entry name" value="HUPs"/>
    <property type="match status" value="1"/>
</dbReference>
<dbReference type="EC" id="6.1.1.17" evidence="7"/>
<dbReference type="EMBL" id="JBHRSD010000010">
    <property type="protein sequence ID" value="MFC3031957.1"/>
    <property type="molecule type" value="Genomic_DNA"/>
</dbReference>
<dbReference type="HAMAP" id="MF_00022">
    <property type="entry name" value="Glu_tRNA_synth_type1"/>
    <property type="match status" value="1"/>
</dbReference>
<feature type="short sequence motif" description="'HIGH' region" evidence="7">
    <location>
        <begin position="9"/>
        <end position="19"/>
    </location>
</feature>
<organism evidence="10 11">
    <name type="scientific">Pseudoalteromonas fenneropenaei</name>
    <dbReference type="NCBI Taxonomy" id="1737459"/>
    <lineage>
        <taxon>Bacteria</taxon>
        <taxon>Pseudomonadati</taxon>
        <taxon>Pseudomonadota</taxon>
        <taxon>Gammaproteobacteria</taxon>
        <taxon>Alteromonadales</taxon>
        <taxon>Pseudoalteromonadaceae</taxon>
        <taxon>Pseudoalteromonas</taxon>
    </lineage>
</organism>
<evidence type="ECO:0000259" key="9">
    <source>
        <dbReference type="Pfam" id="PF19269"/>
    </source>
</evidence>
<evidence type="ECO:0000256" key="4">
    <source>
        <dbReference type="ARBA" id="ARBA00022840"/>
    </source>
</evidence>
<evidence type="ECO:0000256" key="6">
    <source>
        <dbReference type="ARBA" id="ARBA00023146"/>
    </source>
</evidence>
<dbReference type="RefSeq" id="WP_377121709.1">
    <property type="nucleotide sequence ID" value="NZ_JBHRSD010000010.1"/>
</dbReference>
<dbReference type="InterPro" id="IPR045462">
    <property type="entry name" value="aa-tRNA-synth_I_cd-bd"/>
</dbReference>
<evidence type="ECO:0000313" key="10">
    <source>
        <dbReference type="EMBL" id="MFC3031957.1"/>
    </source>
</evidence>
<evidence type="ECO:0000256" key="2">
    <source>
        <dbReference type="ARBA" id="ARBA00022598"/>
    </source>
</evidence>
<feature type="short sequence motif" description="'KMSKS' region" evidence="7">
    <location>
        <begin position="250"/>
        <end position="254"/>
    </location>
</feature>
<dbReference type="PANTHER" id="PTHR43311:SF2">
    <property type="entry name" value="GLUTAMATE--TRNA LIGASE, MITOCHONDRIAL-RELATED"/>
    <property type="match status" value="1"/>
</dbReference>
<protein>
    <recommendedName>
        <fullName evidence="7">Glutamate--tRNA ligase</fullName>
        <ecNumber evidence="7">6.1.1.17</ecNumber>
    </recommendedName>
    <alternativeName>
        <fullName evidence="7">Glutamyl-tRNA synthetase</fullName>
        <shortName evidence="7">GluRS</shortName>
    </alternativeName>
</protein>
<evidence type="ECO:0000259" key="8">
    <source>
        <dbReference type="Pfam" id="PF00749"/>
    </source>
</evidence>
<dbReference type="InterPro" id="IPR000924">
    <property type="entry name" value="Glu/Gln-tRNA-synth"/>
</dbReference>
<dbReference type="Gene3D" id="1.10.10.350">
    <property type="match status" value="1"/>
</dbReference>
<dbReference type="PROSITE" id="PS00178">
    <property type="entry name" value="AA_TRNA_LIGASE_I"/>
    <property type="match status" value="1"/>
</dbReference>
<comment type="function">
    <text evidence="7">Catalyzes the attachment of glutamate to tRNA(Glu) in a two-step reaction: glutamate is first activated by ATP to form Glu-AMP and then transferred to the acceptor end of tRNA(Glu).</text>
</comment>
<keyword evidence="11" id="KW-1185">Reference proteome</keyword>
<comment type="caution">
    <text evidence="7">Lacks conserved residue(s) required for the propagation of feature annotation.</text>
</comment>
<dbReference type="NCBIfam" id="TIGR00464">
    <property type="entry name" value="gltX_bact"/>
    <property type="match status" value="1"/>
</dbReference>
<dbReference type="InterPro" id="IPR020751">
    <property type="entry name" value="aa-tRNA-synth_I_codon-bd_sub2"/>
</dbReference>
<dbReference type="InterPro" id="IPR014729">
    <property type="entry name" value="Rossmann-like_a/b/a_fold"/>
</dbReference>
<keyword evidence="4 7" id="KW-0067">ATP-binding</keyword>
<keyword evidence="3 7" id="KW-0547">Nucleotide-binding</keyword>
<reference evidence="11" key="1">
    <citation type="journal article" date="2019" name="Int. J. Syst. Evol. Microbiol.">
        <title>The Global Catalogue of Microorganisms (GCM) 10K type strain sequencing project: providing services to taxonomists for standard genome sequencing and annotation.</title>
        <authorList>
            <consortium name="The Broad Institute Genomics Platform"/>
            <consortium name="The Broad Institute Genome Sequencing Center for Infectious Disease"/>
            <person name="Wu L."/>
            <person name="Ma J."/>
        </authorList>
    </citation>
    <scope>NUCLEOTIDE SEQUENCE [LARGE SCALE GENOMIC DNA]</scope>
    <source>
        <strain evidence="11">KCTC 42730</strain>
    </source>
</reference>
<evidence type="ECO:0000256" key="5">
    <source>
        <dbReference type="ARBA" id="ARBA00022917"/>
    </source>
</evidence>
<feature type="domain" description="Aminoacyl-tRNA synthetase class I anticodon-binding" evidence="9">
    <location>
        <begin position="334"/>
        <end position="471"/>
    </location>
</feature>
<dbReference type="Proteomes" id="UP001595453">
    <property type="component" value="Unassembled WGS sequence"/>
</dbReference>
<dbReference type="SUPFAM" id="SSF52374">
    <property type="entry name" value="Nucleotidylyl transferase"/>
    <property type="match status" value="1"/>
</dbReference>
<dbReference type="GO" id="GO:0004818">
    <property type="term" value="F:glutamate-tRNA ligase activity"/>
    <property type="evidence" value="ECO:0007669"/>
    <property type="project" value="UniProtKB-EC"/>
</dbReference>
<evidence type="ECO:0000313" key="11">
    <source>
        <dbReference type="Proteomes" id="UP001595453"/>
    </source>
</evidence>
<keyword evidence="6 7" id="KW-0030">Aminoacyl-tRNA synthetase</keyword>
<dbReference type="InterPro" id="IPR001412">
    <property type="entry name" value="aa-tRNA-synth_I_CS"/>
</dbReference>
<sequence>MTIRTRVAPSPTGDPHLGTAYIALFNYCFAKQQGGEFVLRVEDTDQVRSTKESEQAIMDSLRWLGLDWDHGPDVGGEFGPYRQSERTELYRKYAQQLIDTGKAFYCFATAEELDAMREAQMAEGLTPKYDGRGLLLSEEEVKANLAAGKPHVIRMKIPAEGTFKFNDYLRGEIEIPWANVDMQVLLKADGFPTYFLANVVDDHHMQISHIFRGEEWINSAPKLLKLYEDLGWEAPLLGHLPLLRNPDKSKLSKRKNPTSINYYKEMGYLPEALLNYLGRMGWSMPDGREKFTLPEMIENFDMKRVSLGGPIFDIDKLNWLNGLWIRENLSNEELMQRFVDWKFNPAFFGRVLPEAKTRINTFADLVDLAGHFVAGIPHYDPALLTAGKADEDVVRQSLQFFIWELEVLRSWNKTEIFALAKAIATFHELKIKDFLEPIFVAITGKPSSTSVVDAMEILGSDLSRARLRAALNHLGVSKKQAKSLEKAYRDYTAQANG</sequence>
<proteinExistence type="inferred from homology"/>
<comment type="subcellular location">
    <subcellularLocation>
        <location evidence="7">Cytoplasm</location>
    </subcellularLocation>
</comment>
<keyword evidence="2 7" id="KW-0436">Ligase</keyword>
<evidence type="ECO:0000256" key="3">
    <source>
        <dbReference type="ARBA" id="ARBA00022741"/>
    </source>
</evidence>
<evidence type="ECO:0000256" key="7">
    <source>
        <dbReference type="HAMAP-Rule" id="MF_00022"/>
    </source>
</evidence>
<accession>A0ABV7CHA7</accession>
<dbReference type="InterPro" id="IPR004527">
    <property type="entry name" value="Glu-tRNA-ligase_bac/mito"/>
</dbReference>
<dbReference type="Pfam" id="PF00749">
    <property type="entry name" value="tRNA-synt_1c"/>
    <property type="match status" value="1"/>
</dbReference>
<gene>
    <name evidence="7 10" type="primary">gltX</name>
    <name evidence="10" type="ORF">ACFOEE_05460</name>
</gene>
<evidence type="ECO:0000256" key="1">
    <source>
        <dbReference type="ARBA" id="ARBA00007894"/>
    </source>
</evidence>
<dbReference type="PRINTS" id="PR00987">
    <property type="entry name" value="TRNASYNTHGLU"/>
</dbReference>
<dbReference type="Pfam" id="PF19269">
    <property type="entry name" value="Anticodon_2"/>
    <property type="match status" value="1"/>
</dbReference>